<evidence type="ECO:0000256" key="1">
    <source>
        <dbReference type="ARBA" id="ARBA00004496"/>
    </source>
</evidence>
<evidence type="ECO:0000256" key="3">
    <source>
        <dbReference type="ARBA" id="ARBA00005493"/>
    </source>
</evidence>
<dbReference type="InterPro" id="IPR007197">
    <property type="entry name" value="rSAM"/>
</dbReference>
<keyword evidence="19" id="KW-1185">Reference proteome</keyword>
<reference evidence="18 19" key="1">
    <citation type="submission" date="2016-01" db="EMBL/GenBank/DDBJ databases">
        <title>High potential of lignocellulose degradation of a new Verrucomicrobia species.</title>
        <authorList>
            <person name="Wang Y."/>
            <person name="Shi Y."/>
            <person name="Qiu Z."/>
            <person name="Liu S."/>
            <person name="Yang H."/>
        </authorList>
    </citation>
    <scope>NUCLEOTIDE SEQUENCE [LARGE SCALE GENOMIC DNA]</scope>
    <source>
        <strain evidence="18 19">TSB47</strain>
    </source>
</reference>
<dbReference type="EMBL" id="LRRQ01000086">
    <property type="protein sequence ID" value="OAM89611.1"/>
    <property type="molecule type" value="Genomic_DNA"/>
</dbReference>
<feature type="binding site" evidence="15">
    <location>
        <position position="155"/>
    </location>
    <ligand>
        <name>S-adenosyl-L-methionine</name>
        <dbReference type="ChEBI" id="CHEBI:59789"/>
        <label>1</label>
    </ligand>
</feature>
<evidence type="ECO:0000256" key="14">
    <source>
        <dbReference type="PIRNR" id="PIRNR000167"/>
    </source>
</evidence>
<dbReference type="GO" id="GO:0006782">
    <property type="term" value="P:protoporphyrinogen IX biosynthetic process"/>
    <property type="evidence" value="ECO:0007669"/>
    <property type="project" value="UniProtKB-UniPathway"/>
</dbReference>
<dbReference type="FunFam" id="3.80.30.20:FF:000012">
    <property type="entry name" value="Coproporphyrinogen-III oxidase"/>
    <property type="match status" value="1"/>
</dbReference>
<evidence type="ECO:0000256" key="2">
    <source>
        <dbReference type="ARBA" id="ARBA00004785"/>
    </source>
</evidence>
<evidence type="ECO:0000256" key="8">
    <source>
        <dbReference type="ARBA" id="ARBA00022723"/>
    </source>
</evidence>
<keyword evidence="5 14" id="KW-0004">4Fe-4S</keyword>
<dbReference type="InterPro" id="IPR004558">
    <property type="entry name" value="Coprogen_oxidase_HemN"/>
</dbReference>
<organism evidence="18 19">
    <name type="scientific">Termitidicoccus mucosus</name>
    <dbReference type="NCBI Taxonomy" id="1184151"/>
    <lineage>
        <taxon>Bacteria</taxon>
        <taxon>Pseudomonadati</taxon>
        <taxon>Verrucomicrobiota</taxon>
        <taxon>Opitutia</taxon>
        <taxon>Opitutales</taxon>
        <taxon>Opitutaceae</taxon>
        <taxon>Termitidicoccus</taxon>
    </lineage>
</organism>
<dbReference type="InterPro" id="IPR006638">
    <property type="entry name" value="Elp3/MiaA/NifB-like_rSAM"/>
</dbReference>
<keyword evidence="7 14" id="KW-0949">S-adenosyl-L-methionine</keyword>
<comment type="similarity">
    <text evidence="3 14">Belongs to the anaerobic coproporphyrinogen-III oxidase family.</text>
</comment>
<dbReference type="Proteomes" id="UP000078486">
    <property type="component" value="Unassembled WGS sequence"/>
</dbReference>
<feature type="binding site" evidence="15">
    <location>
        <position position="219"/>
    </location>
    <ligand>
        <name>S-adenosyl-L-methionine</name>
        <dbReference type="ChEBI" id="CHEBI:59789"/>
        <label>2</label>
    </ligand>
</feature>
<dbReference type="InterPro" id="IPR010723">
    <property type="entry name" value="HemN_C"/>
</dbReference>
<dbReference type="STRING" id="1184151.AW736_12420"/>
<keyword evidence="8 14" id="KW-0479">Metal-binding</keyword>
<keyword evidence="6 14" id="KW-0963">Cytoplasm</keyword>
<proteinExistence type="inferred from homology"/>
<dbReference type="InterPro" id="IPR034505">
    <property type="entry name" value="Coproporphyrinogen-III_oxidase"/>
</dbReference>
<dbReference type="InterPro" id="IPR013785">
    <property type="entry name" value="Aldolase_TIM"/>
</dbReference>
<evidence type="ECO:0000256" key="11">
    <source>
        <dbReference type="ARBA" id="ARBA00023014"/>
    </source>
</evidence>
<dbReference type="GO" id="GO:0004109">
    <property type="term" value="F:coproporphyrinogen oxidase activity"/>
    <property type="evidence" value="ECO:0007669"/>
    <property type="project" value="InterPro"/>
</dbReference>
<evidence type="ECO:0000256" key="6">
    <source>
        <dbReference type="ARBA" id="ARBA00022490"/>
    </source>
</evidence>
<evidence type="ECO:0000256" key="7">
    <source>
        <dbReference type="ARBA" id="ARBA00022691"/>
    </source>
</evidence>
<dbReference type="PANTHER" id="PTHR13932:SF6">
    <property type="entry name" value="OXYGEN-INDEPENDENT COPROPORPHYRINOGEN III OXIDASE"/>
    <property type="match status" value="1"/>
</dbReference>
<dbReference type="RefSeq" id="WP_068770544.1">
    <property type="nucleotide sequence ID" value="NZ_CP109796.1"/>
</dbReference>
<feature type="binding site" evidence="16">
    <location>
        <position position="71"/>
    </location>
    <ligand>
        <name>[4Fe-4S] cluster</name>
        <dbReference type="ChEBI" id="CHEBI:49883"/>
        <note>4Fe-4S-S-AdoMet</note>
    </ligand>
</feature>
<feature type="binding site" evidence="15">
    <location>
        <position position="122"/>
    </location>
    <ligand>
        <name>S-adenosyl-L-methionine</name>
        <dbReference type="ChEBI" id="CHEBI:59789"/>
        <label>1</label>
    </ligand>
</feature>
<comment type="cofactor">
    <cofactor evidence="14 16">
        <name>[4Fe-4S] cluster</name>
        <dbReference type="ChEBI" id="CHEBI:49883"/>
    </cofactor>
    <text evidence="14 16">Binds 1 [4Fe-4S] cluster. The cluster is coordinated with 3 cysteines and an exchangeable S-adenosyl-L-methionine.</text>
</comment>
<evidence type="ECO:0000259" key="17">
    <source>
        <dbReference type="PROSITE" id="PS51918"/>
    </source>
</evidence>
<dbReference type="SMART" id="SM00729">
    <property type="entry name" value="Elp3"/>
    <property type="match status" value="1"/>
</dbReference>
<dbReference type="PANTHER" id="PTHR13932">
    <property type="entry name" value="COPROPORPHYRINIGEN III OXIDASE"/>
    <property type="match status" value="1"/>
</dbReference>
<feature type="binding site" evidence="15">
    <location>
        <begin position="77"/>
        <end position="79"/>
    </location>
    <ligand>
        <name>S-adenosyl-L-methionine</name>
        <dbReference type="ChEBI" id="CHEBI:59789"/>
        <label>2</label>
    </ligand>
</feature>
<evidence type="ECO:0000313" key="19">
    <source>
        <dbReference type="Proteomes" id="UP000078486"/>
    </source>
</evidence>
<keyword evidence="10 14" id="KW-0408">Iron</keyword>
<evidence type="ECO:0000256" key="16">
    <source>
        <dbReference type="PIRSR" id="PIRSR000167-2"/>
    </source>
</evidence>
<feature type="binding site" evidence="15">
    <location>
        <position position="253"/>
    </location>
    <ligand>
        <name>S-adenosyl-L-methionine</name>
        <dbReference type="ChEBI" id="CHEBI:59789"/>
        <label>2</label>
    </ligand>
</feature>
<dbReference type="GO" id="GO:0051989">
    <property type="term" value="F:coproporphyrinogen dehydrogenase activity"/>
    <property type="evidence" value="ECO:0007669"/>
    <property type="project" value="UniProtKB-EC"/>
</dbReference>
<feature type="domain" description="Radical SAM core" evidence="17">
    <location>
        <begin position="56"/>
        <end position="291"/>
    </location>
</feature>
<feature type="binding site" evidence="16">
    <location>
        <position position="75"/>
    </location>
    <ligand>
        <name>[4Fe-4S] cluster</name>
        <dbReference type="ChEBI" id="CHEBI:49883"/>
        <note>4Fe-4S-S-AdoMet</note>
    </ligand>
</feature>
<comment type="caution">
    <text evidence="18">The sequence shown here is derived from an EMBL/GenBank/DDBJ whole genome shotgun (WGS) entry which is preliminary data.</text>
</comment>
<dbReference type="Pfam" id="PF04055">
    <property type="entry name" value="Radical_SAM"/>
    <property type="match status" value="1"/>
</dbReference>
<dbReference type="SFLD" id="SFLDS00029">
    <property type="entry name" value="Radical_SAM"/>
    <property type="match status" value="1"/>
</dbReference>
<evidence type="ECO:0000256" key="10">
    <source>
        <dbReference type="ARBA" id="ARBA00023004"/>
    </source>
</evidence>
<dbReference type="PROSITE" id="PS51918">
    <property type="entry name" value="RADICAL_SAM"/>
    <property type="match status" value="1"/>
</dbReference>
<feature type="binding site" evidence="15">
    <location>
        <begin position="123"/>
        <end position="124"/>
    </location>
    <ligand>
        <name>S-adenosyl-L-methionine</name>
        <dbReference type="ChEBI" id="CHEBI:59789"/>
        <label>2</label>
    </ligand>
</feature>
<dbReference type="Gene3D" id="1.10.10.920">
    <property type="match status" value="1"/>
</dbReference>
<dbReference type="CDD" id="cd01335">
    <property type="entry name" value="Radical_SAM"/>
    <property type="match status" value="1"/>
</dbReference>
<dbReference type="EC" id="1.3.98.3" evidence="14"/>
<comment type="catalytic activity">
    <reaction evidence="13 14">
        <text>coproporphyrinogen III + 2 S-adenosyl-L-methionine = protoporphyrinogen IX + 2 5'-deoxyadenosine + 2 L-methionine + 2 CO2</text>
        <dbReference type="Rhea" id="RHEA:15425"/>
        <dbReference type="ChEBI" id="CHEBI:16526"/>
        <dbReference type="ChEBI" id="CHEBI:17319"/>
        <dbReference type="ChEBI" id="CHEBI:57307"/>
        <dbReference type="ChEBI" id="CHEBI:57309"/>
        <dbReference type="ChEBI" id="CHEBI:57844"/>
        <dbReference type="ChEBI" id="CHEBI:59789"/>
        <dbReference type="EC" id="1.3.98.3"/>
    </reaction>
</comment>
<keyword evidence="9 14" id="KW-0560">Oxidoreductase</keyword>
<dbReference type="SUPFAM" id="SSF102114">
    <property type="entry name" value="Radical SAM enzymes"/>
    <property type="match status" value="1"/>
</dbReference>
<feature type="binding site" evidence="15">
    <location>
        <position position="182"/>
    </location>
    <ligand>
        <name>S-adenosyl-L-methionine</name>
        <dbReference type="ChEBI" id="CHEBI:59789"/>
        <label>2</label>
    </ligand>
</feature>
<evidence type="ECO:0000256" key="4">
    <source>
        <dbReference type="ARBA" id="ARBA00011245"/>
    </source>
</evidence>
<evidence type="ECO:0000256" key="5">
    <source>
        <dbReference type="ARBA" id="ARBA00022485"/>
    </source>
</evidence>
<feature type="binding site" evidence="15">
    <location>
        <position position="340"/>
    </location>
    <ligand>
        <name>S-adenosyl-L-methionine</name>
        <dbReference type="ChEBI" id="CHEBI:59789"/>
        <label>1</label>
    </ligand>
</feature>
<comment type="pathway">
    <text evidence="2 14">Porphyrin-containing compound metabolism; protoporphyrin-IX biosynthesis; protoporphyrinogen-IX from coproporphyrinogen-III (AdoMet route): step 1/1.</text>
</comment>
<evidence type="ECO:0000256" key="9">
    <source>
        <dbReference type="ARBA" id="ARBA00023002"/>
    </source>
</evidence>
<dbReference type="AlphaFoldDB" id="A0A178IIT8"/>
<dbReference type="GO" id="GO:0051539">
    <property type="term" value="F:4 iron, 4 sulfur cluster binding"/>
    <property type="evidence" value="ECO:0007669"/>
    <property type="project" value="UniProtKB-KW"/>
</dbReference>
<sequence>MPAVHQHPPVNHAPNLDLIRKYSMAAPRYTSYPPATRFTADLAPLDLDDAIRADNAPGAGPLSLYFHLPFCETRCWYCGCTTIITRRAGAASEYLDLLEREIALTAGRIDTGRPVVQLHLGGGTPTFLQPDEIRRLAAMVRSRFEYAPDAEISVEIDPRRLTRDHIRALAELGATRASLGVQDTDRRVQLAIHRHQPNALNQQAVAWLRSEGFRSINLDLIYGLPLQTRESFARTLDDVLTLGPDRLSVFSYAHVPWIKPAQKIFEDRGQLPDPEEKLAMFALAHERLTRAGFIDIGLDHFARPDDELARAQRAGTLHRNFQGYSTHAGASLYGFGLSSISQTADTYRQNTKDMIAYQAALAGGRLPVERGLRLDEEDRRRRAIIMRVMCERRLDYARLSDELGVDFEKAYAAELATFGDLIADGIVTMDDASLRVTPAGAPLLRVVAMRFDTTLPAAPARQHAKVI</sequence>
<protein>
    <recommendedName>
        <fullName evidence="14">Coproporphyrinogen-III oxidase</fullName>
        <ecNumber evidence="14">1.3.98.3</ecNumber>
    </recommendedName>
</protein>
<evidence type="ECO:0000256" key="15">
    <source>
        <dbReference type="PIRSR" id="PIRSR000167-1"/>
    </source>
</evidence>
<dbReference type="InterPro" id="IPR058240">
    <property type="entry name" value="rSAM_sf"/>
</dbReference>
<keyword evidence="12 14" id="KW-0627">Porphyrin biosynthesis</keyword>
<feature type="binding site" evidence="15">
    <location>
        <position position="194"/>
    </location>
    <ligand>
        <name>S-adenosyl-L-methionine</name>
        <dbReference type="ChEBI" id="CHEBI:59789"/>
        <label>2</label>
    </ligand>
</feature>
<dbReference type="SFLD" id="SFLDG01065">
    <property type="entry name" value="anaerobic_coproporphyrinogen-I"/>
    <property type="match status" value="1"/>
</dbReference>
<name>A0A178IIT8_9BACT</name>
<feature type="binding site" evidence="15">
    <location>
        <position position="65"/>
    </location>
    <ligand>
        <name>S-adenosyl-L-methionine</name>
        <dbReference type="ChEBI" id="CHEBI:59789"/>
        <label>1</label>
    </ligand>
</feature>
<comment type="subcellular location">
    <subcellularLocation>
        <location evidence="1 14">Cytoplasm</location>
    </subcellularLocation>
</comment>
<dbReference type="Pfam" id="PF06969">
    <property type="entry name" value="HemN_C"/>
    <property type="match status" value="1"/>
</dbReference>
<feature type="binding site" evidence="16">
    <location>
        <position position="78"/>
    </location>
    <ligand>
        <name>[4Fe-4S] cluster</name>
        <dbReference type="ChEBI" id="CHEBI:49883"/>
        <note>4Fe-4S-S-AdoMet</note>
    </ligand>
</feature>
<evidence type="ECO:0000313" key="18">
    <source>
        <dbReference type="EMBL" id="OAM89611.1"/>
    </source>
</evidence>
<evidence type="ECO:0000256" key="13">
    <source>
        <dbReference type="ARBA" id="ARBA00048321"/>
    </source>
</evidence>
<dbReference type="Gene3D" id="3.20.20.70">
    <property type="entry name" value="Aldolase class I"/>
    <property type="match status" value="1"/>
</dbReference>
<gene>
    <name evidence="18" type="ORF">AW736_12420</name>
</gene>
<dbReference type="NCBIfam" id="TIGR00538">
    <property type="entry name" value="hemN"/>
    <property type="match status" value="1"/>
</dbReference>
<keyword evidence="11 14" id="KW-0411">Iron-sulfur</keyword>
<accession>A0A178IIT8</accession>
<comment type="subunit">
    <text evidence="4">Monomer.</text>
</comment>
<dbReference type="UniPathway" id="UPA00251">
    <property type="reaction ID" value="UER00323"/>
</dbReference>
<dbReference type="GO" id="GO:0046872">
    <property type="term" value="F:metal ion binding"/>
    <property type="evidence" value="ECO:0007669"/>
    <property type="project" value="UniProtKB-KW"/>
</dbReference>
<dbReference type="PIRSF" id="PIRSF000167">
    <property type="entry name" value="HemN"/>
    <property type="match status" value="1"/>
</dbReference>
<evidence type="ECO:0000256" key="12">
    <source>
        <dbReference type="ARBA" id="ARBA00023244"/>
    </source>
</evidence>
<dbReference type="GO" id="GO:0005737">
    <property type="term" value="C:cytoplasm"/>
    <property type="evidence" value="ECO:0007669"/>
    <property type="project" value="UniProtKB-SubCell"/>
</dbReference>
<dbReference type="OrthoDB" id="9808022at2"/>